<dbReference type="Proteomes" id="UP000321523">
    <property type="component" value="Unassembled WGS sequence"/>
</dbReference>
<keyword evidence="2" id="KW-1185">Reference proteome</keyword>
<dbReference type="OrthoDB" id="6116181at2"/>
<comment type="caution">
    <text evidence="1">The sequence shown here is derived from an EMBL/GenBank/DDBJ whole genome shotgun (WGS) entry which is preliminary data.</text>
</comment>
<protein>
    <submittedName>
        <fullName evidence="1">Uncharacterized protein</fullName>
    </submittedName>
</protein>
<dbReference type="EMBL" id="BJYZ01000011">
    <property type="protein sequence ID" value="GEO38570.1"/>
    <property type="molecule type" value="Genomic_DNA"/>
</dbReference>
<dbReference type="RefSeq" id="WP_044433227.1">
    <property type="nucleotide sequence ID" value="NZ_BJYZ01000011.1"/>
</dbReference>
<gene>
    <name evidence="1" type="ORF">SAE02_27180</name>
</gene>
<dbReference type="AlphaFoldDB" id="A0A512DQV3"/>
<sequence>MKIYHEADKSRAMCENDGLVTTTFAYRDVPFRDGSGIVKDILVAVCDKCGDVVAIPPQSSLAIKATREKAAVSVEANLPAIYIDTLDLAALRIDPNLTLDFRKRLLLYYVHTYAANRKLLAQLIENLREENMFVTADKNSMRKRLSMKVTPAMSREIEAVMQATSLSKTELIKSVISQIHKDIVQPDRPKQMKLLKTLAAVAA</sequence>
<name>A0A512DQV3_9PROT</name>
<reference evidence="1 2" key="1">
    <citation type="submission" date="2019-07" db="EMBL/GenBank/DDBJ databases">
        <title>Whole genome shotgun sequence of Skermanella aerolata NBRC 106429.</title>
        <authorList>
            <person name="Hosoyama A."/>
            <person name="Uohara A."/>
            <person name="Ohji S."/>
            <person name="Ichikawa N."/>
        </authorList>
    </citation>
    <scope>NUCLEOTIDE SEQUENCE [LARGE SCALE GENOMIC DNA]</scope>
    <source>
        <strain evidence="1 2">NBRC 106429</strain>
    </source>
</reference>
<organism evidence="1 2">
    <name type="scientific">Skermanella aerolata</name>
    <dbReference type="NCBI Taxonomy" id="393310"/>
    <lineage>
        <taxon>Bacteria</taxon>
        <taxon>Pseudomonadati</taxon>
        <taxon>Pseudomonadota</taxon>
        <taxon>Alphaproteobacteria</taxon>
        <taxon>Rhodospirillales</taxon>
        <taxon>Azospirillaceae</taxon>
        <taxon>Skermanella</taxon>
    </lineage>
</organism>
<evidence type="ECO:0000313" key="2">
    <source>
        <dbReference type="Proteomes" id="UP000321523"/>
    </source>
</evidence>
<accession>A0A512DQV3</accession>
<evidence type="ECO:0000313" key="1">
    <source>
        <dbReference type="EMBL" id="GEO38570.1"/>
    </source>
</evidence>
<proteinExistence type="predicted"/>